<dbReference type="SUPFAM" id="SSF111369">
    <property type="entry name" value="HlyD-like secretion proteins"/>
    <property type="match status" value="2"/>
</dbReference>
<evidence type="ECO:0000313" key="6">
    <source>
        <dbReference type="EMBL" id="QEH38869.1"/>
    </source>
</evidence>
<dbReference type="InterPro" id="IPR058625">
    <property type="entry name" value="MdtA-like_BSH"/>
</dbReference>
<dbReference type="AlphaFoldDB" id="A0A5B9WF33"/>
<dbReference type="RefSeq" id="WP_148598257.1">
    <property type="nucleotide sequence ID" value="NZ_CP042997.1"/>
</dbReference>
<feature type="region of interest" description="Disordered" evidence="3">
    <location>
        <begin position="1"/>
        <end position="44"/>
    </location>
</feature>
<evidence type="ECO:0000256" key="1">
    <source>
        <dbReference type="ARBA" id="ARBA00004196"/>
    </source>
</evidence>
<feature type="coiled-coil region" evidence="2">
    <location>
        <begin position="128"/>
        <end position="187"/>
    </location>
</feature>
<feature type="compositionally biased region" description="Low complexity" evidence="3">
    <location>
        <begin position="502"/>
        <end position="521"/>
    </location>
</feature>
<evidence type="ECO:0000256" key="4">
    <source>
        <dbReference type="SAM" id="Phobius"/>
    </source>
</evidence>
<dbReference type="InterPro" id="IPR050739">
    <property type="entry name" value="MFP"/>
</dbReference>
<name>A0A5B9WF33_9BACT</name>
<feature type="compositionally biased region" description="Pro residues" evidence="3">
    <location>
        <begin position="522"/>
        <end position="533"/>
    </location>
</feature>
<evidence type="ECO:0000256" key="2">
    <source>
        <dbReference type="SAM" id="Coils"/>
    </source>
</evidence>
<dbReference type="Gene3D" id="1.10.287.470">
    <property type="entry name" value="Helix hairpin bin"/>
    <property type="match status" value="1"/>
</dbReference>
<organism evidence="6 7">
    <name type="scientific">Aquisphaera giovannonii</name>
    <dbReference type="NCBI Taxonomy" id="406548"/>
    <lineage>
        <taxon>Bacteria</taxon>
        <taxon>Pseudomonadati</taxon>
        <taxon>Planctomycetota</taxon>
        <taxon>Planctomycetia</taxon>
        <taxon>Isosphaerales</taxon>
        <taxon>Isosphaeraceae</taxon>
        <taxon>Aquisphaera</taxon>
    </lineage>
</organism>
<evidence type="ECO:0000256" key="3">
    <source>
        <dbReference type="SAM" id="MobiDB-lite"/>
    </source>
</evidence>
<feature type="region of interest" description="Disordered" evidence="3">
    <location>
        <begin position="502"/>
        <end position="533"/>
    </location>
</feature>
<reference evidence="6 7" key="1">
    <citation type="submission" date="2019-08" db="EMBL/GenBank/DDBJ databases">
        <title>Deep-cultivation of Planctomycetes and their phenomic and genomic characterization uncovers novel biology.</title>
        <authorList>
            <person name="Wiegand S."/>
            <person name="Jogler M."/>
            <person name="Boedeker C."/>
            <person name="Pinto D."/>
            <person name="Vollmers J."/>
            <person name="Rivas-Marin E."/>
            <person name="Kohn T."/>
            <person name="Peeters S.H."/>
            <person name="Heuer A."/>
            <person name="Rast P."/>
            <person name="Oberbeckmann S."/>
            <person name="Bunk B."/>
            <person name="Jeske O."/>
            <person name="Meyerdierks A."/>
            <person name="Storesund J.E."/>
            <person name="Kallscheuer N."/>
            <person name="Luecker S."/>
            <person name="Lage O.M."/>
            <person name="Pohl T."/>
            <person name="Merkel B.J."/>
            <person name="Hornburger P."/>
            <person name="Mueller R.-W."/>
            <person name="Bruemmer F."/>
            <person name="Labrenz M."/>
            <person name="Spormann A.M."/>
            <person name="Op den Camp H."/>
            <person name="Overmann J."/>
            <person name="Amann R."/>
            <person name="Jetten M.S.M."/>
            <person name="Mascher T."/>
            <person name="Medema M.H."/>
            <person name="Devos D.P."/>
            <person name="Kaster A.-K."/>
            <person name="Ovreas L."/>
            <person name="Rohde M."/>
            <person name="Galperin M.Y."/>
            <person name="Jogler C."/>
        </authorList>
    </citation>
    <scope>NUCLEOTIDE SEQUENCE [LARGE SCALE GENOMIC DNA]</scope>
    <source>
        <strain evidence="6 7">OJF2</strain>
    </source>
</reference>
<dbReference type="GO" id="GO:0030313">
    <property type="term" value="C:cell envelope"/>
    <property type="evidence" value="ECO:0007669"/>
    <property type="project" value="UniProtKB-SubCell"/>
</dbReference>
<dbReference type="GO" id="GO:0055085">
    <property type="term" value="P:transmembrane transport"/>
    <property type="evidence" value="ECO:0007669"/>
    <property type="project" value="InterPro"/>
</dbReference>
<dbReference type="EMBL" id="CP042997">
    <property type="protein sequence ID" value="QEH38869.1"/>
    <property type="molecule type" value="Genomic_DNA"/>
</dbReference>
<protein>
    <submittedName>
        <fullName evidence="6">Multidrug export protein EmrA</fullName>
    </submittedName>
</protein>
<dbReference type="Proteomes" id="UP000324233">
    <property type="component" value="Chromosome"/>
</dbReference>
<dbReference type="Gene3D" id="2.40.50.100">
    <property type="match status" value="1"/>
</dbReference>
<keyword evidence="4" id="KW-0812">Transmembrane</keyword>
<keyword evidence="4" id="KW-0472">Membrane</keyword>
<accession>A0A5B9WF33</accession>
<dbReference type="Pfam" id="PF25917">
    <property type="entry name" value="BSH_RND"/>
    <property type="match status" value="1"/>
</dbReference>
<dbReference type="OrthoDB" id="9811754at2"/>
<feature type="domain" description="Multidrug resistance protein MdtA-like barrel-sandwich hybrid" evidence="5">
    <location>
        <begin position="90"/>
        <end position="377"/>
    </location>
</feature>
<comment type="subcellular location">
    <subcellularLocation>
        <location evidence="1">Cell envelope</location>
    </subcellularLocation>
</comment>
<dbReference type="PANTHER" id="PTHR30386:SF19">
    <property type="entry name" value="MULTIDRUG EXPORT PROTEIN EMRA-RELATED"/>
    <property type="match status" value="1"/>
</dbReference>
<dbReference type="KEGG" id="agv:OJF2_74790"/>
<evidence type="ECO:0000259" key="5">
    <source>
        <dbReference type="Pfam" id="PF25917"/>
    </source>
</evidence>
<keyword evidence="7" id="KW-1185">Reference proteome</keyword>
<feature type="transmembrane region" description="Helical" evidence="4">
    <location>
        <begin position="49"/>
        <end position="67"/>
    </location>
</feature>
<dbReference type="Gene3D" id="2.40.30.170">
    <property type="match status" value="1"/>
</dbReference>
<dbReference type="PANTHER" id="PTHR30386">
    <property type="entry name" value="MEMBRANE FUSION SUBUNIT OF EMRAB-TOLC MULTIDRUG EFFLUX PUMP"/>
    <property type="match status" value="1"/>
</dbReference>
<proteinExistence type="predicted"/>
<keyword evidence="2" id="KW-0175">Coiled coil</keyword>
<evidence type="ECO:0000313" key="7">
    <source>
        <dbReference type="Proteomes" id="UP000324233"/>
    </source>
</evidence>
<keyword evidence="4" id="KW-1133">Transmembrane helix</keyword>
<sequence length="533" mass="57941">MSAETPRGENPAPEIIGPPNAEGPAHASDRTASSPAKGRGANGGSRRPVLMWGVGLIALVAVANYLGPSILRTFRTISTDDAYINGHVTMVAPRVQGQVTRVLVDDNMRVSKGDLLVELDREPYQVQLDIKQSAVHNAEADLNAAEAQVRATFGQVRSLRWKLQTAMEQVDNQVALLRAHVAALRSREATRDRARADLNRARALFERASISREELDQRREAERVADALAQQALEEVYETRVSLGLPPRVEKGELTDVPPDLNQNFSGVRQALAELSQSVAQVGLPLTSAKRTPKEAIDEFIRRDKEGDIDRIIERIVPDAPAVRQAKAKLMQARRDLAKAELDLRYCTVVSEIDGVVTRRNVNPGNNVLAGQALMAVRSTTEIWVDANFKETQIADLRIGQRVDCEVDMYGHRRSFEGRITGFTMGTGQTLSLLPPQNATGNFVKVVQRLPVRIELTDYDPEKSPLFVGLSVVPYVYYKEPASGPGAGEVLQPILERPKGAIAGGALSAAGPSTPAGAGTSPRPPSEPPARPL</sequence>
<gene>
    <name evidence="6" type="primary">emrA_1</name>
    <name evidence="6" type="ORF">OJF2_74790</name>
</gene>